<name>A0A1E3WBK2_9HYPH</name>
<evidence type="ECO:0008006" key="3">
    <source>
        <dbReference type="Google" id="ProtNLM"/>
    </source>
</evidence>
<evidence type="ECO:0000313" key="1">
    <source>
        <dbReference type="EMBL" id="ODS03110.1"/>
    </source>
</evidence>
<protein>
    <recommendedName>
        <fullName evidence="3">DUF3108 domain-containing protein</fullName>
    </recommendedName>
</protein>
<organism evidence="1 2">
    <name type="scientific">Methyloceanibacter marginalis</name>
    <dbReference type="NCBI Taxonomy" id="1774971"/>
    <lineage>
        <taxon>Bacteria</taxon>
        <taxon>Pseudomonadati</taxon>
        <taxon>Pseudomonadota</taxon>
        <taxon>Alphaproteobacteria</taxon>
        <taxon>Hyphomicrobiales</taxon>
        <taxon>Hyphomicrobiaceae</taxon>
        <taxon>Methyloceanibacter</taxon>
    </lineage>
</organism>
<keyword evidence="2" id="KW-1185">Reference proteome</keyword>
<accession>A0A1E3WBK2</accession>
<evidence type="ECO:0000313" key="2">
    <source>
        <dbReference type="Proteomes" id="UP000095042"/>
    </source>
</evidence>
<gene>
    <name evidence="1" type="ORF">AUC71_11495</name>
</gene>
<dbReference type="Pfam" id="PF11306">
    <property type="entry name" value="DUF3108"/>
    <property type="match status" value="1"/>
</dbReference>
<proteinExistence type="predicted"/>
<comment type="caution">
    <text evidence="1">The sequence shown here is derived from an EMBL/GenBank/DDBJ whole genome shotgun (WGS) entry which is preliminary data.</text>
</comment>
<dbReference type="Proteomes" id="UP000095042">
    <property type="component" value="Unassembled WGS sequence"/>
</dbReference>
<sequence>MAVLTLGLGPALEDERARAESPATSAARIIAVYQVKVGNFNLGNFSVTTTLNGSGYQMRGEGKFSILEGLVYRWQGVTASTGQVTEAGPEPATYAFSYSDGGKTDERLRMTFGDGAVQQVSISPRKGTIPGTIPVKREQLEGVLDPMSGAFLTARSANPHGDLSVCNQMLPVFDGKSRFDLVLKPKKRVMVQNTARTAYSGPAAICRVKFIPISGYQPNNAGIQMMTQSDEIEVWLMPVKGTQMYVPYRIVLPTPVGYGTAVVTSIQVAGSRRASVD</sequence>
<dbReference type="AlphaFoldDB" id="A0A1E3WBK2"/>
<dbReference type="EMBL" id="LPWD01000167">
    <property type="protein sequence ID" value="ODS03110.1"/>
    <property type="molecule type" value="Genomic_DNA"/>
</dbReference>
<dbReference type="InterPro" id="IPR021457">
    <property type="entry name" value="DUF3108"/>
</dbReference>
<reference evidence="1 2" key="1">
    <citation type="journal article" date="2016" name="Environ. Microbiol.">
        <title>New Methyloceanibacter diversity from North Sea sediments includes methanotroph containing solely the soluble methane monooxygenase.</title>
        <authorList>
            <person name="Vekeman B."/>
            <person name="Kerckhof F.M."/>
            <person name="Cremers G."/>
            <person name="de Vos P."/>
            <person name="Vandamme P."/>
            <person name="Boon N."/>
            <person name="Op den Camp H.J."/>
            <person name="Heylen K."/>
        </authorList>
    </citation>
    <scope>NUCLEOTIDE SEQUENCE [LARGE SCALE GENOMIC DNA]</scope>
    <source>
        <strain evidence="1 2">R-67177</strain>
    </source>
</reference>